<evidence type="ECO:0000259" key="4">
    <source>
        <dbReference type="PROSITE" id="PS51891"/>
    </source>
</evidence>
<protein>
    <recommendedName>
        <fullName evidence="4">CENP-V/GFA domain-containing protein</fullName>
    </recommendedName>
</protein>
<dbReference type="Pfam" id="PF04828">
    <property type="entry name" value="GFA"/>
    <property type="match status" value="1"/>
</dbReference>
<organism evidence="5 6">
    <name type="scientific">Phlebiopsis gigantea (strain 11061_1 CR5-6)</name>
    <name type="common">White-rot fungus</name>
    <name type="synonym">Peniophora gigantea</name>
    <dbReference type="NCBI Taxonomy" id="745531"/>
    <lineage>
        <taxon>Eukaryota</taxon>
        <taxon>Fungi</taxon>
        <taxon>Dikarya</taxon>
        <taxon>Basidiomycota</taxon>
        <taxon>Agaricomycotina</taxon>
        <taxon>Agaricomycetes</taxon>
        <taxon>Polyporales</taxon>
        <taxon>Phanerochaetaceae</taxon>
        <taxon>Phlebiopsis</taxon>
    </lineage>
</organism>
<dbReference type="GO" id="GO:0046872">
    <property type="term" value="F:metal ion binding"/>
    <property type="evidence" value="ECO:0007669"/>
    <property type="project" value="UniProtKB-KW"/>
</dbReference>
<name>A0A0C3SCW1_PHLG1</name>
<dbReference type="InterPro" id="IPR011057">
    <property type="entry name" value="Mss4-like_sf"/>
</dbReference>
<comment type="similarity">
    <text evidence="1">Belongs to the Gfa family.</text>
</comment>
<dbReference type="EMBL" id="KN840447">
    <property type="protein sequence ID" value="KIP11267.1"/>
    <property type="molecule type" value="Genomic_DNA"/>
</dbReference>
<accession>A0A0C3SCW1</accession>
<dbReference type="InterPro" id="IPR052355">
    <property type="entry name" value="CENP-V-like"/>
</dbReference>
<dbReference type="Proteomes" id="UP000053257">
    <property type="component" value="Unassembled WGS sequence"/>
</dbReference>
<dbReference type="Gene3D" id="2.170.150.70">
    <property type="match status" value="1"/>
</dbReference>
<dbReference type="PANTHER" id="PTHR28620">
    <property type="entry name" value="CENTROMERE PROTEIN V"/>
    <property type="match status" value="1"/>
</dbReference>
<dbReference type="PROSITE" id="PS51891">
    <property type="entry name" value="CENP_V_GFA"/>
    <property type="match status" value="1"/>
</dbReference>
<evidence type="ECO:0000313" key="6">
    <source>
        <dbReference type="Proteomes" id="UP000053257"/>
    </source>
</evidence>
<keyword evidence="2" id="KW-0479">Metal-binding</keyword>
<keyword evidence="3" id="KW-0862">Zinc</keyword>
<reference evidence="5 6" key="1">
    <citation type="journal article" date="2014" name="PLoS Genet.">
        <title>Analysis of the Phlebiopsis gigantea genome, transcriptome and secretome provides insight into its pioneer colonization strategies of wood.</title>
        <authorList>
            <person name="Hori C."/>
            <person name="Ishida T."/>
            <person name="Igarashi K."/>
            <person name="Samejima M."/>
            <person name="Suzuki H."/>
            <person name="Master E."/>
            <person name="Ferreira P."/>
            <person name="Ruiz-Duenas F.J."/>
            <person name="Held B."/>
            <person name="Canessa P."/>
            <person name="Larrondo L.F."/>
            <person name="Schmoll M."/>
            <person name="Druzhinina I.S."/>
            <person name="Kubicek C.P."/>
            <person name="Gaskell J.A."/>
            <person name="Kersten P."/>
            <person name="St John F."/>
            <person name="Glasner J."/>
            <person name="Sabat G."/>
            <person name="Splinter BonDurant S."/>
            <person name="Syed K."/>
            <person name="Yadav J."/>
            <person name="Mgbeahuruike A.C."/>
            <person name="Kovalchuk A."/>
            <person name="Asiegbu F.O."/>
            <person name="Lackner G."/>
            <person name="Hoffmeister D."/>
            <person name="Rencoret J."/>
            <person name="Gutierrez A."/>
            <person name="Sun H."/>
            <person name="Lindquist E."/>
            <person name="Barry K."/>
            <person name="Riley R."/>
            <person name="Grigoriev I.V."/>
            <person name="Henrissat B."/>
            <person name="Kues U."/>
            <person name="Berka R.M."/>
            <person name="Martinez A.T."/>
            <person name="Covert S.F."/>
            <person name="Blanchette R.A."/>
            <person name="Cullen D."/>
        </authorList>
    </citation>
    <scope>NUCLEOTIDE SEQUENCE [LARGE SCALE GENOMIC DNA]</scope>
    <source>
        <strain evidence="5 6">11061_1 CR5-6</strain>
    </source>
</reference>
<proteinExistence type="inferred from homology"/>
<dbReference type="AlphaFoldDB" id="A0A0C3SCW1"/>
<dbReference type="PANTHER" id="PTHR28620:SF1">
    <property type="entry name" value="CENP-V_GFA DOMAIN-CONTAINING PROTEIN"/>
    <property type="match status" value="1"/>
</dbReference>
<dbReference type="OrthoDB" id="2784029at2759"/>
<dbReference type="STRING" id="745531.A0A0C3SCW1"/>
<evidence type="ECO:0000313" key="5">
    <source>
        <dbReference type="EMBL" id="KIP11267.1"/>
    </source>
</evidence>
<dbReference type="SUPFAM" id="SSF51316">
    <property type="entry name" value="Mss4-like"/>
    <property type="match status" value="1"/>
</dbReference>
<sequence>MSTQLKEYTGGCHCGKFRYTFTGPIFEDGSRPVDRCNCGFCVKKGALWHSVPEAQFTLTQGSMEELTLYEFHKKVFKHYFCPTCGVQCFLKDTRPELETVKVEVNTRTVDGVDPEKLSVRLFHGQNLL</sequence>
<evidence type="ECO:0000256" key="1">
    <source>
        <dbReference type="ARBA" id="ARBA00005495"/>
    </source>
</evidence>
<dbReference type="GO" id="GO:0016846">
    <property type="term" value="F:carbon-sulfur lyase activity"/>
    <property type="evidence" value="ECO:0007669"/>
    <property type="project" value="InterPro"/>
</dbReference>
<dbReference type="HOGENOM" id="CLU_055491_7_5_1"/>
<evidence type="ECO:0000256" key="3">
    <source>
        <dbReference type="ARBA" id="ARBA00022833"/>
    </source>
</evidence>
<gene>
    <name evidence="5" type="ORF">PHLGIDRAFT_18030</name>
</gene>
<feature type="domain" description="CENP-V/GFA" evidence="4">
    <location>
        <begin position="8"/>
        <end position="128"/>
    </location>
</feature>
<keyword evidence="6" id="KW-1185">Reference proteome</keyword>
<dbReference type="InterPro" id="IPR006913">
    <property type="entry name" value="CENP-V/GFA"/>
</dbReference>
<evidence type="ECO:0000256" key="2">
    <source>
        <dbReference type="ARBA" id="ARBA00022723"/>
    </source>
</evidence>